<evidence type="ECO:0000259" key="10">
    <source>
        <dbReference type="PROSITE" id="PS51384"/>
    </source>
</evidence>
<gene>
    <name evidence="11" type="ORF">ACA1_309620</name>
</gene>
<dbReference type="PROSITE" id="PS50902">
    <property type="entry name" value="FLAVODOXIN_LIKE"/>
    <property type="match status" value="1"/>
</dbReference>
<keyword evidence="6" id="KW-0521">NADP</keyword>
<dbReference type="Pfam" id="PF00175">
    <property type="entry name" value="NAD_binding_1"/>
    <property type="match status" value="1"/>
</dbReference>
<feature type="domain" description="Flavodoxin-like" evidence="9">
    <location>
        <begin position="68"/>
        <end position="209"/>
    </location>
</feature>
<dbReference type="SUPFAM" id="SSF52218">
    <property type="entry name" value="Flavoproteins"/>
    <property type="match status" value="1"/>
</dbReference>
<dbReference type="STRING" id="1257118.L8GIJ7"/>
<evidence type="ECO:0000313" key="11">
    <source>
        <dbReference type="EMBL" id="ELR12573.1"/>
    </source>
</evidence>
<reference evidence="11 12" key="1">
    <citation type="journal article" date="2013" name="Genome Biol.">
        <title>Genome of Acanthamoeba castellanii highlights extensive lateral gene transfer and early evolution of tyrosine kinase signaling.</title>
        <authorList>
            <person name="Clarke M."/>
            <person name="Lohan A.J."/>
            <person name="Liu B."/>
            <person name="Lagkouvardos I."/>
            <person name="Roy S."/>
            <person name="Zafar N."/>
            <person name="Bertelli C."/>
            <person name="Schilde C."/>
            <person name="Kianianmomeni A."/>
            <person name="Burglin T.R."/>
            <person name="Frech C."/>
            <person name="Turcotte B."/>
            <person name="Kopec K.O."/>
            <person name="Synnott J.M."/>
            <person name="Choo C."/>
            <person name="Paponov I."/>
            <person name="Finkler A."/>
            <person name="Soon Heng Tan C."/>
            <person name="Hutchins A.P."/>
            <person name="Weinmeier T."/>
            <person name="Rattei T."/>
            <person name="Chu J.S."/>
            <person name="Gimenez G."/>
            <person name="Irimia M."/>
            <person name="Rigden D.J."/>
            <person name="Fitzpatrick D.A."/>
            <person name="Lorenzo-Morales J."/>
            <person name="Bateman A."/>
            <person name="Chiu C.H."/>
            <person name="Tang P."/>
            <person name="Hegemann P."/>
            <person name="Fromm H."/>
            <person name="Raoult D."/>
            <person name="Greub G."/>
            <person name="Miranda-Saavedra D."/>
            <person name="Chen N."/>
            <person name="Nash P."/>
            <person name="Ginger M.L."/>
            <person name="Horn M."/>
            <person name="Schaap P."/>
            <person name="Caler L."/>
            <person name="Loftus B."/>
        </authorList>
    </citation>
    <scope>NUCLEOTIDE SEQUENCE [LARGE SCALE GENOMIC DNA]</scope>
    <source>
        <strain evidence="11 12">Neff</strain>
    </source>
</reference>
<dbReference type="PRINTS" id="PR00371">
    <property type="entry name" value="FPNCR"/>
</dbReference>
<evidence type="ECO:0000259" key="9">
    <source>
        <dbReference type="PROSITE" id="PS50902"/>
    </source>
</evidence>
<dbReference type="Gene3D" id="3.40.50.80">
    <property type="entry name" value="Nucleotide-binding domain of ferredoxin-NADP reductase (FNR) module"/>
    <property type="match status" value="1"/>
</dbReference>
<evidence type="ECO:0000256" key="6">
    <source>
        <dbReference type="ARBA" id="ARBA00022857"/>
    </source>
</evidence>
<dbReference type="InterPro" id="IPR029039">
    <property type="entry name" value="Flavoprotein-like_sf"/>
</dbReference>
<evidence type="ECO:0000256" key="7">
    <source>
        <dbReference type="ARBA" id="ARBA00023002"/>
    </source>
</evidence>
<dbReference type="GO" id="GO:0010181">
    <property type="term" value="F:FMN binding"/>
    <property type="evidence" value="ECO:0007669"/>
    <property type="project" value="InterPro"/>
</dbReference>
<keyword evidence="4" id="KW-0288">FMN</keyword>
<dbReference type="Proteomes" id="UP000011083">
    <property type="component" value="Unassembled WGS sequence"/>
</dbReference>
<protein>
    <submittedName>
        <fullName evidence="11">Sulfite reductase (NADPH), putative</fullName>
    </submittedName>
</protein>
<dbReference type="InterPro" id="IPR001094">
    <property type="entry name" value="Flavdoxin-like"/>
</dbReference>
<dbReference type="OMA" id="ARPFFDY"/>
<dbReference type="RefSeq" id="XP_004334586.1">
    <property type="nucleotide sequence ID" value="XM_004334538.1"/>
</dbReference>
<accession>L8GIJ7</accession>
<keyword evidence="12" id="KW-1185">Reference proteome</keyword>
<dbReference type="InterPro" id="IPR008254">
    <property type="entry name" value="Flavodoxin/NO_synth"/>
</dbReference>
<dbReference type="InterPro" id="IPR003097">
    <property type="entry name" value="CysJ-like_FAD-binding"/>
</dbReference>
<dbReference type="OrthoDB" id="1856718at2759"/>
<dbReference type="PANTHER" id="PTHR19384">
    <property type="entry name" value="NITRIC OXIDE SYNTHASE-RELATED"/>
    <property type="match status" value="1"/>
</dbReference>
<feature type="domain" description="FAD-binding FR-type" evidence="10">
    <location>
        <begin position="239"/>
        <end position="452"/>
    </location>
</feature>
<keyword evidence="3" id="KW-0285">Flavoprotein</keyword>
<comment type="cofactor">
    <cofactor evidence="1">
        <name>FMN</name>
        <dbReference type="ChEBI" id="CHEBI:58210"/>
    </cofactor>
</comment>
<dbReference type="FunFam" id="3.40.50.80:FF:000001">
    <property type="entry name" value="NADPH--cytochrome P450 reductase 1"/>
    <property type="match status" value="1"/>
</dbReference>
<dbReference type="InterPro" id="IPR017927">
    <property type="entry name" value="FAD-bd_FR_type"/>
</dbReference>
<evidence type="ECO:0000256" key="1">
    <source>
        <dbReference type="ARBA" id="ARBA00001917"/>
    </source>
</evidence>
<keyword evidence="5" id="KW-0274">FAD</keyword>
<dbReference type="Gene3D" id="2.40.30.10">
    <property type="entry name" value="Translation factors"/>
    <property type="match status" value="1"/>
</dbReference>
<feature type="signal peptide" evidence="8">
    <location>
        <begin position="1"/>
        <end position="23"/>
    </location>
</feature>
<dbReference type="Pfam" id="PF00258">
    <property type="entry name" value="Flavodoxin_1"/>
    <property type="match status" value="1"/>
</dbReference>
<dbReference type="VEuPathDB" id="AmoebaDB:ACA1_309620"/>
<evidence type="ECO:0000256" key="5">
    <source>
        <dbReference type="ARBA" id="ARBA00022827"/>
    </source>
</evidence>
<dbReference type="EMBL" id="KB008105">
    <property type="protein sequence ID" value="ELR12573.1"/>
    <property type="molecule type" value="Genomic_DNA"/>
</dbReference>
<dbReference type="PANTHER" id="PTHR19384:SF128">
    <property type="entry name" value="NADPH OXIDOREDUCTASE A"/>
    <property type="match status" value="1"/>
</dbReference>
<evidence type="ECO:0000313" key="12">
    <source>
        <dbReference type="Proteomes" id="UP000011083"/>
    </source>
</evidence>
<dbReference type="AlphaFoldDB" id="L8GIJ7"/>
<dbReference type="SUPFAM" id="SSF52343">
    <property type="entry name" value="Ferredoxin reductase-like, C-terminal NADP-linked domain"/>
    <property type="match status" value="1"/>
</dbReference>
<sequence>MIIYIIVAVVVVVLIALVLRPGAEVNGGSLDLFLGENSSDASDDDRKNAQEAEEAKYSEVYTEEGKQVLVLYATEYGFSEEVGKKLFDHLYAPPACQPRVVNARDREVFDLMKEQAVLIVSSTTGDGVPPTDARDWLEDLVAKDRSSYDLSHLRYSVLALGDSNYTHYCKTGRTIDATLEALGAKRVVDKAEVDQEDWPVIDAWFAAVKAKLHELDLDVRADYIVSRSGSAKQEKHGRLRPFAAEMVTKYDITDVPPEDDEERKVIHAEFKLEAESELSYTAGDALGIYPLNNPPEVAALLAALGQPGGDSLVPVPKMAYEPKPEKEMSLKELEELLRDGGASISKNRRLKEYIELREVADVLEEFPSAIQHKKVSVTDVLTNMKILQPRYYSISSSPVIDKSIVSVTASVVRYETLGKKRTGVTTTFLCDRFDVNQRCPVFINKNPEFRLPGDGATDIIMIGPGTGIAPFRAFIHERVASKAAGTNLLYFGCRHRATDFLYREELEKLDGEGKIKLRTAFSRDQERKVYVQHRIAEDKDAIWSMLEGGAHVYVCGDAKHMAGDVHNALLTIIRDKSGCSDEAQQYMHKLEASKRYQRDVWV</sequence>
<dbReference type="KEGG" id="acan:ACA1_309620"/>
<keyword evidence="8" id="KW-0732">Signal</keyword>
<comment type="cofactor">
    <cofactor evidence="2">
        <name>FAD</name>
        <dbReference type="ChEBI" id="CHEBI:57692"/>
    </cofactor>
</comment>
<proteinExistence type="predicted"/>
<dbReference type="PROSITE" id="PS51384">
    <property type="entry name" value="FAD_FR"/>
    <property type="match status" value="1"/>
</dbReference>
<dbReference type="GO" id="GO:0005829">
    <property type="term" value="C:cytosol"/>
    <property type="evidence" value="ECO:0007669"/>
    <property type="project" value="TreeGrafter"/>
</dbReference>
<dbReference type="PRINTS" id="PR00369">
    <property type="entry name" value="FLAVODOXIN"/>
</dbReference>
<dbReference type="SUPFAM" id="SSF63380">
    <property type="entry name" value="Riboflavin synthase domain-like"/>
    <property type="match status" value="1"/>
</dbReference>
<dbReference type="InterPro" id="IPR039261">
    <property type="entry name" value="FNR_nucleotide-bd"/>
</dbReference>
<name>L8GIJ7_ACACF</name>
<dbReference type="GO" id="GO:0016491">
    <property type="term" value="F:oxidoreductase activity"/>
    <property type="evidence" value="ECO:0007669"/>
    <property type="project" value="UniProtKB-KW"/>
</dbReference>
<dbReference type="InterPro" id="IPR001709">
    <property type="entry name" value="Flavoprot_Pyr_Nucl_cyt_Rdtase"/>
</dbReference>
<dbReference type="GO" id="GO:0050660">
    <property type="term" value="F:flavin adenine dinucleotide binding"/>
    <property type="evidence" value="ECO:0007669"/>
    <property type="project" value="TreeGrafter"/>
</dbReference>
<evidence type="ECO:0000256" key="8">
    <source>
        <dbReference type="SAM" id="SignalP"/>
    </source>
</evidence>
<organism evidence="11 12">
    <name type="scientific">Acanthamoeba castellanii (strain ATCC 30010 / Neff)</name>
    <dbReference type="NCBI Taxonomy" id="1257118"/>
    <lineage>
        <taxon>Eukaryota</taxon>
        <taxon>Amoebozoa</taxon>
        <taxon>Discosea</taxon>
        <taxon>Longamoebia</taxon>
        <taxon>Centramoebida</taxon>
        <taxon>Acanthamoebidae</taxon>
        <taxon>Acanthamoeba</taxon>
    </lineage>
</organism>
<dbReference type="Pfam" id="PF00667">
    <property type="entry name" value="FAD_binding_1"/>
    <property type="match status" value="2"/>
</dbReference>
<evidence type="ECO:0000256" key="2">
    <source>
        <dbReference type="ARBA" id="ARBA00001974"/>
    </source>
</evidence>
<evidence type="ECO:0000256" key="4">
    <source>
        <dbReference type="ARBA" id="ARBA00022643"/>
    </source>
</evidence>
<dbReference type="GeneID" id="14913087"/>
<dbReference type="InterPro" id="IPR023173">
    <property type="entry name" value="NADPH_Cyt_P450_Rdtase_alpha"/>
</dbReference>
<dbReference type="Gene3D" id="3.40.50.360">
    <property type="match status" value="1"/>
</dbReference>
<evidence type="ECO:0000256" key="3">
    <source>
        <dbReference type="ARBA" id="ARBA00022630"/>
    </source>
</evidence>
<dbReference type="Gene3D" id="1.20.990.10">
    <property type="entry name" value="NADPH-cytochrome p450 Reductase, Chain A, domain 3"/>
    <property type="match status" value="1"/>
</dbReference>
<keyword evidence="7" id="KW-0560">Oxidoreductase</keyword>
<dbReference type="InterPro" id="IPR017938">
    <property type="entry name" value="Riboflavin_synthase-like_b-brl"/>
</dbReference>
<dbReference type="InterPro" id="IPR001433">
    <property type="entry name" value="OxRdtase_FAD/NAD-bd"/>
</dbReference>
<feature type="chain" id="PRO_5003989785" evidence="8">
    <location>
        <begin position="24"/>
        <end position="602"/>
    </location>
</feature>